<dbReference type="Gene3D" id="2.80.10.50">
    <property type="match status" value="1"/>
</dbReference>
<dbReference type="SUPFAM" id="SSF50353">
    <property type="entry name" value="Cytokine"/>
    <property type="match status" value="1"/>
</dbReference>
<feature type="region of interest" description="Disordered" evidence="13">
    <location>
        <begin position="129"/>
        <end position="167"/>
    </location>
</feature>
<dbReference type="InterPro" id="IPR008996">
    <property type="entry name" value="IL1/FGF"/>
</dbReference>
<evidence type="ECO:0000256" key="3">
    <source>
        <dbReference type="ARBA" id="ARBA00004550"/>
    </source>
</evidence>
<evidence type="ECO:0000256" key="10">
    <source>
        <dbReference type="ARBA" id="ARBA00023198"/>
    </source>
</evidence>
<evidence type="ECO:0000256" key="1">
    <source>
        <dbReference type="ARBA" id="ARBA00004371"/>
    </source>
</evidence>
<keyword evidence="11" id="KW-0458">Lysosome</keyword>
<proteinExistence type="inferred from homology"/>
<evidence type="ECO:0000313" key="14">
    <source>
        <dbReference type="EMBL" id="KAG5852695.1"/>
    </source>
</evidence>
<evidence type="ECO:0000256" key="5">
    <source>
        <dbReference type="ARBA" id="ARBA00014702"/>
    </source>
</evidence>
<keyword evidence="8" id="KW-0964">Secreted</keyword>
<dbReference type="GO" id="GO:0042119">
    <property type="term" value="P:neutrophil activation"/>
    <property type="evidence" value="ECO:0007669"/>
    <property type="project" value="TreeGrafter"/>
</dbReference>
<dbReference type="AlphaFoldDB" id="A0A9D3MQ12"/>
<name>A0A9D3MQ12_ANGAN</name>
<keyword evidence="10" id="KW-0395">Inflammatory response</keyword>
<gene>
    <name evidence="14" type="ORF">ANANG_G00065320</name>
</gene>
<keyword evidence="15" id="KW-1185">Reference proteome</keyword>
<dbReference type="GO" id="GO:0006955">
    <property type="term" value="P:immune response"/>
    <property type="evidence" value="ECO:0007669"/>
    <property type="project" value="InterPro"/>
</dbReference>
<dbReference type="CDD" id="cd00100">
    <property type="entry name" value="beta-trefoil_IL1"/>
    <property type="match status" value="1"/>
</dbReference>
<dbReference type="PANTHER" id="PTHR10078">
    <property type="entry name" value="INTERLEUKIN-1 FAMILY MEMBER"/>
    <property type="match status" value="1"/>
</dbReference>
<dbReference type="GO" id="GO:0005125">
    <property type="term" value="F:cytokine activity"/>
    <property type="evidence" value="ECO:0007669"/>
    <property type="project" value="UniProtKB-KW"/>
</dbReference>
<dbReference type="GO" id="GO:0010628">
    <property type="term" value="P:positive regulation of gene expression"/>
    <property type="evidence" value="ECO:0007669"/>
    <property type="project" value="TreeGrafter"/>
</dbReference>
<keyword evidence="9" id="KW-0666">Pyrogen</keyword>
<dbReference type="SMART" id="SM00125">
    <property type="entry name" value="IL1"/>
    <property type="match status" value="1"/>
</dbReference>
<dbReference type="InterPro" id="IPR000975">
    <property type="entry name" value="IL-1_fam"/>
</dbReference>
<keyword evidence="12" id="KW-0497">Mitogen</keyword>
<dbReference type="EMBL" id="JAFIRN010000003">
    <property type="protein sequence ID" value="KAG5852695.1"/>
    <property type="molecule type" value="Genomic_DNA"/>
</dbReference>
<accession>A0A9D3MQ12</accession>
<comment type="similarity">
    <text evidence="4">Belongs to the IL-1 family.</text>
</comment>
<comment type="caution">
    <text evidence="14">The sequence shown here is derived from an EMBL/GenBank/DDBJ whole genome shotgun (WGS) entry which is preliminary data.</text>
</comment>
<keyword evidence="6" id="KW-0963">Cytoplasm</keyword>
<dbReference type="PANTHER" id="PTHR10078:SF30">
    <property type="entry name" value="INTERLEUKIN-1 BETA"/>
    <property type="match status" value="1"/>
</dbReference>
<dbReference type="GO" id="GO:0005615">
    <property type="term" value="C:extracellular space"/>
    <property type="evidence" value="ECO:0007669"/>
    <property type="project" value="UniProtKB-KW"/>
</dbReference>
<dbReference type="Proteomes" id="UP001044222">
    <property type="component" value="Unassembled WGS sequence"/>
</dbReference>
<evidence type="ECO:0000256" key="9">
    <source>
        <dbReference type="ARBA" id="ARBA00022620"/>
    </source>
</evidence>
<dbReference type="GO" id="GO:0071222">
    <property type="term" value="P:cellular response to lipopolysaccharide"/>
    <property type="evidence" value="ECO:0007669"/>
    <property type="project" value="TreeGrafter"/>
</dbReference>
<dbReference type="GO" id="GO:0048246">
    <property type="term" value="P:macrophage chemotaxis"/>
    <property type="evidence" value="ECO:0007669"/>
    <property type="project" value="TreeGrafter"/>
</dbReference>
<dbReference type="GO" id="GO:0005764">
    <property type="term" value="C:lysosome"/>
    <property type="evidence" value="ECO:0007669"/>
    <property type="project" value="UniProtKB-SubCell"/>
</dbReference>
<dbReference type="GO" id="GO:0019221">
    <property type="term" value="P:cytokine-mediated signaling pathway"/>
    <property type="evidence" value="ECO:0007669"/>
    <property type="project" value="TreeGrafter"/>
</dbReference>
<reference evidence="14" key="1">
    <citation type="submission" date="2021-01" db="EMBL/GenBank/DDBJ databases">
        <title>A chromosome-scale assembly of European eel, Anguilla anguilla.</title>
        <authorList>
            <person name="Henkel C."/>
            <person name="Jong-Raadsen S.A."/>
            <person name="Dufour S."/>
            <person name="Weltzien F.-A."/>
            <person name="Palstra A.P."/>
            <person name="Pelster B."/>
            <person name="Spaink H.P."/>
            <person name="Van Den Thillart G.E."/>
            <person name="Jansen H."/>
            <person name="Zahm M."/>
            <person name="Klopp C."/>
            <person name="Cedric C."/>
            <person name="Louis A."/>
            <person name="Berthelot C."/>
            <person name="Parey E."/>
            <person name="Roest Crollius H."/>
            <person name="Montfort J."/>
            <person name="Robinson-Rechavi M."/>
            <person name="Bucao C."/>
            <person name="Bouchez O."/>
            <person name="Gislard M."/>
            <person name="Lluch J."/>
            <person name="Milhes M."/>
            <person name="Lampietro C."/>
            <person name="Lopez Roques C."/>
            <person name="Donnadieu C."/>
            <person name="Braasch I."/>
            <person name="Desvignes T."/>
            <person name="Postlethwait J."/>
            <person name="Bobe J."/>
            <person name="Guiguen Y."/>
            <person name="Dirks R."/>
        </authorList>
    </citation>
    <scope>NUCLEOTIDE SEQUENCE</scope>
    <source>
        <strain evidence="14">Tag_6206</strain>
        <tissue evidence="14">Liver</tissue>
    </source>
</reference>
<dbReference type="GO" id="GO:0051781">
    <property type="term" value="P:positive regulation of cell division"/>
    <property type="evidence" value="ECO:0007669"/>
    <property type="project" value="UniProtKB-KW"/>
</dbReference>
<evidence type="ECO:0000256" key="2">
    <source>
        <dbReference type="ARBA" id="ARBA00004514"/>
    </source>
</evidence>
<keyword evidence="7" id="KW-0202">Cytokine</keyword>
<dbReference type="GO" id="GO:0005829">
    <property type="term" value="C:cytosol"/>
    <property type="evidence" value="ECO:0007669"/>
    <property type="project" value="UniProtKB-SubCell"/>
</dbReference>
<evidence type="ECO:0000256" key="11">
    <source>
        <dbReference type="ARBA" id="ARBA00023228"/>
    </source>
</evidence>
<evidence type="ECO:0000256" key="8">
    <source>
        <dbReference type="ARBA" id="ARBA00022525"/>
    </source>
</evidence>
<evidence type="ECO:0000256" key="12">
    <source>
        <dbReference type="ARBA" id="ARBA00023246"/>
    </source>
</evidence>
<sequence>MKLDKGDVDYSAVNSDLTMDAKVNSVNGGVSILHKVIQGKHHYEVDRVVKIDHVAEPYLRNRDKLLKINGQDLENLSPETFAELLTKGSPMLTVHQSSQDTPQEKCEVQQGMYPFSKEETVMHLSLEMRQEEELEEKHEEKGGENDRGHPNGKKERPEEGNESHSSELDGILLVSMTNTSISIIEGRGCTAESPCHDCGGTECNFSDVVMVAQSTKLTLVSREIANFLQERVRDSILIRGLVHDMYINNRDKTAAMSSPPSSDAEISIYFYKSDSVGGEYPGCPVVLNFTRTDNFLKCNKQDDKAVLSIESCDKRKLKHIIRGDKETWPFVFYMKANRDNTRRFESANCRGWFIHSQNENVGVKCQESKDETFLFIIQKKLF</sequence>
<dbReference type="GO" id="GO:0001660">
    <property type="term" value="P:fever generation"/>
    <property type="evidence" value="ECO:0007669"/>
    <property type="project" value="UniProtKB-KW"/>
</dbReference>
<organism evidence="14 15">
    <name type="scientific">Anguilla anguilla</name>
    <name type="common">European freshwater eel</name>
    <name type="synonym">Muraena anguilla</name>
    <dbReference type="NCBI Taxonomy" id="7936"/>
    <lineage>
        <taxon>Eukaryota</taxon>
        <taxon>Metazoa</taxon>
        <taxon>Chordata</taxon>
        <taxon>Craniata</taxon>
        <taxon>Vertebrata</taxon>
        <taxon>Euteleostomi</taxon>
        <taxon>Actinopterygii</taxon>
        <taxon>Neopterygii</taxon>
        <taxon>Teleostei</taxon>
        <taxon>Anguilliformes</taxon>
        <taxon>Anguillidae</taxon>
        <taxon>Anguilla</taxon>
    </lineage>
</organism>
<evidence type="ECO:0000256" key="7">
    <source>
        <dbReference type="ARBA" id="ARBA00022514"/>
    </source>
</evidence>
<evidence type="ECO:0000313" key="15">
    <source>
        <dbReference type="Proteomes" id="UP001044222"/>
    </source>
</evidence>
<dbReference type="GO" id="GO:1901222">
    <property type="term" value="P:regulation of non-canonical NF-kappaB signal transduction"/>
    <property type="evidence" value="ECO:0007669"/>
    <property type="project" value="TreeGrafter"/>
</dbReference>
<evidence type="ECO:0000256" key="13">
    <source>
        <dbReference type="SAM" id="MobiDB-lite"/>
    </source>
</evidence>
<evidence type="ECO:0000256" key="4">
    <source>
        <dbReference type="ARBA" id="ARBA00010448"/>
    </source>
</evidence>
<dbReference type="Pfam" id="PF00340">
    <property type="entry name" value="IL1"/>
    <property type="match status" value="1"/>
</dbReference>
<comment type="subcellular location">
    <subcellularLocation>
        <location evidence="2">Cytoplasm</location>
        <location evidence="2">Cytosol</location>
    </subcellularLocation>
    <subcellularLocation>
        <location evidence="1">Lysosome</location>
    </subcellularLocation>
    <subcellularLocation>
        <location evidence="3">Secreted</location>
        <location evidence="3">Extracellular exosome</location>
    </subcellularLocation>
</comment>
<evidence type="ECO:0000256" key="6">
    <source>
        <dbReference type="ARBA" id="ARBA00022490"/>
    </source>
</evidence>
<protein>
    <recommendedName>
        <fullName evidence="5">Interleukin-1 beta</fullName>
    </recommendedName>
</protein>